<keyword evidence="2 8" id="KW-0489">Methyltransferase</keyword>
<dbReference type="Proteomes" id="UP001319180">
    <property type="component" value="Unassembled WGS sequence"/>
</dbReference>
<sequence length="279" mass="30771">MLHDFVRRITLRDDPDEIQGIAYQVFEHLFHLSRTHVLMGKEISLTAAEEDRLEEIATRINRHEPVQYVLGEAYFFGRKFMVNKAVLIPRPETEELVQAVLHHPLPGGPDARSILDIGTGSGCIATTLALALRPVKAYATDVSPAALQVAAQNANALQAPVSFLPHDILAEPLPFTNLSAVVSNPPYITEREQASMQANVLDHEPHLALFVPDDDPLLFYRAIATRAFPALLSKGLLAVEINAQYATDVERAFGIAGFIDMKTVRDIPGKDRIVMAVKP</sequence>
<name>A0AAP2DFW7_9BACT</name>
<dbReference type="PANTHER" id="PTHR18895:SF74">
    <property type="entry name" value="MTRF1L RELEASE FACTOR GLUTAMINE METHYLTRANSFERASE"/>
    <property type="match status" value="1"/>
</dbReference>
<dbReference type="EMBL" id="JAHESC010000053">
    <property type="protein sequence ID" value="MBT1690045.1"/>
    <property type="molecule type" value="Genomic_DNA"/>
</dbReference>
<feature type="domain" description="Release factor glutamine methyltransferase N-terminal" evidence="7">
    <location>
        <begin position="22"/>
        <end position="71"/>
    </location>
</feature>
<dbReference type="InterPro" id="IPR040758">
    <property type="entry name" value="PrmC_N"/>
</dbReference>
<evidence type="ECO:0000256" key="2">
    <source>
        <dbReference type="ARBA" id="ARBA00022603"/>
    </source>
</evidence>
<gene>
    <name evidence="8" type="primary">prmC</name>
    <name evidence="8" type="ORF">KK078_26005</name>
</gene>
<evidence type="ECO:0000259" key="6">
    <source>
        <dbReference type="Pfam" id="PF05175"/>
    </source>
</evidence>
<dbReference type="AlphaFoldDB" id="A0AAP2DFW7"/>
<organism evidence="8 9">
    <name type="scientific">Dawidia soli</name>
    <dbReference type="NCBI Taxonomy" id="2782352"/>
    <lineage>
        <taxon>Bacteria</taxon>
        <taxon>Pseudomonadati</taxon>
        <taxon>Bacteroidota</taxon>
        <taxon>Cytophagia</taxon>
        <taxon>Cytophagales</taxon>
        <taxon>Chryseotaleaceae</taxon>
        <taxon>Dawidia</taxon>
    </lineage>
</organism>
<reference evidence="8 9" key="1">
    <citation type="submission" date="2021-05" db="EMBL/GenBank/DDBJ databases">
        <title>A Polyphasic approach of four new species of the genus Ohtaekwangia: Ohtaekwangia histidinii sp. nov., Ohtaekwangia cretensis sp. nov., Ohtaekwangia indiensis sp. nov., Ohtaekwangia reichenbachii sp. nov. from diverse environment.</title>
        <authorList>
            <person name="Octaviana S."/>
        </authorList>
    </citation>
    <scope>NUCLEOTIDE SEQUENCE [LARGE SCALE GENOMIC DNA]</scope>
    <source>
        <strain evidence="8 9">PWU37</strain>
    </source>
</reference>
<dbReference type="Gene3D" id="1.10.8.10">
    <property type="entry name" value="DNA helicase RuvA subunit, C-terminal domain"/>
    <property type="match status" value="1"/>
</dbReference>
<proteinExistence type="predicted"/>
<dbReference type="InterPro" id="IPR002052">
    <property type="entry name" value="DNA_methylase_N6_adenine_CS"/>
</dbReference>
<dbReference type="GO" id="GO:0032259">
    <property type="term" value="P:methylation"/>
    <property type="evidence" value="ECO:0007669"/>
    <property type="project" value="UniProtKB-KW"/>
</dbReference>
<dbReference type="CDD" id="cd02440">
    <property type="entry name" value="AdoMet_MTases"/>
    <property type="match status" value="1"/>
</dbReference>
<evidence type="ECO:0000313" key="8">
    <source>
        <dbReference type="EMBL" id="MBT1690045.1"/>
    </source>
</evidence>
<keyword evidence="4" id="KW-0949">S-adenosyl-L-methionine</keyword>
<feature type="domain" description="Methyltransferase small" evidence="6">
    <location>
        <begin position="110"/>
        <end position="194"/>
    </location>
</feature>
<dbReference type="GO" id="GO:0102559">
    <property type="term" value="F:peptide chain release factor N(5)-glutamine methyltransferase activity"/>
    <property type="evidence" value="ECO:0007669"/>
    <property type="project" value="UniProtKB-EC"/>
</dbReference>
<dbReference type="Pfam" id="PF05175">
    <property type="entry name" value="MTS"/>
    <property type="match status" value="1"/>
</dbReference>
<dbReference type="NCBIfam" id="TIGR00536">
    <property type="entry name" value="hemK_fam"/>
    <property type="match status" value="1"/>
</dbReference>
<evidence type="ECO:0000256" key="4">
    <source>
        <dbReference type="ARBA" id="ARBA00022691"/>
    </source>
</evidence>
<keyword evidence="9" id="KW-1185">Reference proteome</keyword>
<dbReference type="RefSeq" id="WP_254093265.1">
    <property type="nucleotide sequence ID" value="NZ_JAHESC010000053.1"/>
</dbReference>
<dbReference type="PANTHER" id="PTHR18895">
    <property type="entry name" value="HEMK METHYLTRANSFERASE"/>
    <property type="match status" value="1"/>
</dbReference>
<comment type="catalytic activity">
    <reaction evidence="5">
        <text>L-glutaminyl-[peptide chain release factor] + S-adenosyl-L-methionine = N(5)-methyl-L-glutaminyl-[peptide chain release factor] + S-adenosyl-L-homocysteine + H(+)</text>
        <dbReference type="Rhea" id="RHEA:42896"/>
        <dbReference type="Rhea" id="RHEA-COMP:10271"/>
        <dbReference type="Rhea" id="RHEA-COMP:10272"/>
        <dbReference type="ChEBI" id="CHEBI:15378"/>
        <dbReference type="ChEBI" id="CHEBI:30011"/>
        <dbReference type="ChEBI" id="CHEBI:57856"/>
        <dbReference type="ChEBI" id="CHEBI:59789"/>
        <dbReference type="ChEBI" id="CHEBI:61891"/>
        <dbReference type="EC" id="2.1.1.297"/>
    </reaction>
</comment>
<dbReference type="Pfam" id="PF17827">
    <property type="entry name" value="PrmC_N"/>
    <property type="match status" value="1"/>
</dbReference>
<dbReference type="EC" id="2.1.1.297" evidence="1"/>
<dbReference type="InterPro" id="IPR050320">
    <property type="entry name" value="N5-glutamine_MTase"/>
</dbReference>
<evidence type="ECO:0000259" key="7">
    <source>
        <dbReference type="Pfam" id="PF17827"/>
    </source>
</evidence>
<dbReference type="GO" id="GO:0003676">
    <property type="term" value="F:nucleic acid binding"/>
    <property type="evidence" value="ECO:0007669"/>
    <property type="project" value="InterPro"/>
</dbReference>
<evidence type="ECO:0000256" key="5">
    <source>
        <dbReference type="ARBA" id="ARBA00048391"/>
    </source>
</evidence>
<protein>
    <recommendedName>
        <fullName evidence="1">peptide chain release factor N(5)-glutamine methyltransferase</fullName>
        <ecNumber evidence="1">2.1.1.297</ecNumber>
    </recommendedName>
</protein>
<evidence type="ECO:0000256" key="1">
    <source>
        <dbReference type="ARBA" id="ARBA00012771"/>
    </source>
</evidence>
<dbReference type="InterPro" id="IPR029063">
    <property type="entry name" value="SAM-dependent_MTases_sf"/>
</dbReference>
<dbReference type="Gene3D" id="3.40.50.150">
    <property type="entry name" value="Vaccinia Virus protein VP39"/>
    <property type="match status" value="1"/>
</dbReference>
<dbReference type="InterPro" id="IPR019874">
    <property type="entry name" value="RF_methyltr_PrmC"/>
</dbReference>
<dbReference type="NCBIfam" id="TIGR03534">
    <property type="entry name" value="RF_mod_PrmC"/>
    <property type="match status" value="1"/>
</dbReference>
<evidence type="ECO:0000313" key="9">
    <source>
        <dbReference type="Proteomes" id="UP001319180"/>
    </source>
</evidence>
<dbReference type="SUPFAM" id="SSF53335">
    <property type="entry name" value="S-adenosyl-L-methionine-dependent methyltransferases"/>
    <property type="match status" value="1"/>
</dbReference>
<keyword evidence="3 8" id="KW-0808">Transferase</keyword>
<accession>A0AAP2DFW7</accession>
<comment type="caution">
    <text evidence="8">The sequence shown here is derived from an EMBL/GenBank/DDBJ whole genome shotgun (WGS) entry which is preliminary data.</text>
</comment>
<evidence type="ECO:0000256" key="3">
    <source>
        <dbReference type="ARBA" id="ARBA00022679"/>
    </source>
</evidence>
<dbReference type="PROSITE" id="PS00092">
    <property type="entry name" value="N6_MTASE"/>
    <property type="match status" value="1"/>
</dbReference>
<dbReference type="InterPro" id="IPR004556">
    <property type="entry name" value="HemK-like"/>
</dbReference>
<dbReference type="InterPro" id="IPR007848">
    <property type="entry name" value="Small_mtfrase_dom"/>
</dbReference>